<keyword evidence="5" id="KW-1185">Reference proteome</keyword>
<sequence>MAKWDTPLRIGFSLISYLTVSVLCQSVAKPCYYTVLDPGNPNPNQGSKFCYNGCCYPNSIDPCCNKIEPNESLSAGAIGGIIIGVLIAIIIVGAVIFIFLRKSRMKEKEAANHYITPQNPVVSYIAPSEMSDTTDYKRDNRGYATSFSTQARSRDNSVSYLPPIAKHDDDSDLETASNKVSYKSEPFSTKSEPYKQRSQNYKSKGYAESVSSFDKQSVTSDFTSVSRNERSVDGPRDHSSDDGPRDHRSGDRPRDHRSGDDPRGRLPRERSPHNQNTRDRRPRDQSPRQSNSRSHHRPRVNSSSSMDSRENRPRHGHSKPHTRNNANSESSMNSRDHSKSISESVVSDQGSIGTTV</sequence>
<feature type="chain" id="PRO_5035734496" evidence="3">
    <location>
        <begin position="25"/>
        <end position="356"/>
    </location>
</feature>
<evidence type="ECO:0000256" key="3">
    <source>
        <dbReference type="SAM" id="SignalP"/>
    </source>
</evidence>
<keyword evidence="2" id="KW-1133">Transmembrane helix</keyword>
<feature type="signal peptide" evidence="3">
    <location>
        <begin position="1"/>
        <end position="24"/>
    </location>
</feature>
<organism evidence="4 5">
    <name type="scientific">Mytilus edulis</name>
    <name type="common">Blue mussel</name>
    <dbReference type="NCBI Taxonomy" id="6550"/>
    <lineage>
        <taxon>Eukaryota</taxon>
        <taxon>Metazoa</taxon>
        <taxon>Spiralia</taxon>
        <taxon>Lophotrochozoa</taxon>
        <taxon>Mollusca</taxon>
        <taxon>Bivalvia</taxon>
        <taxon>Autobranchia</taxon>
        <taxon>Pteriomorphia</taxon>
        <taxon>Mytilida</taxon>
        <taxon>Mytiloidea</taxon>
        <taxon>Mytilidae</taxon>
        <taxon>Mytilinae</taxon>
        <taxon>Mytilus</taxon>
    </lineage>
</organism>
<dbReference type="OrthoDB" id="10334582at2759"/>
<dbReference type="AlphaFoldDB" id="A0A8S3VLY6"/>
<proteinExistence type="predicted"/>
<evidence type="ECO:0000313" key="5">
    <source>
        <dbReference type="Proteomes" id="UP000683360"/>
    </source>
</evidence>
<feature type="compositionally biased region" description="Polar residues" evidence="1">
    <location>
        <begin position="323"/>
        <end position="333"/>
    </location>
</feature>
<evidence type="ECO:0000256" key="2">
    <source>
        <dbReference type="SAM" id="Phobius"/>
    </source>
</evidence>
<protein>
    <submittedName>
        <fullName evidence="4">Uncharacterized protein</fullName>
    </submittedName>
</protein>
<feature type="compositionally biased region" description="Polar residues" evidence="1">
    <location>
        <begin position="209"/>
        <end position="226"/>
    </location>
</feature>
<gene>
    <name evidence="4" type="ORF">MEDL_66237</name>
</gene>
<feature type="compositionally biased region" description="Polar residues" evidence="1">
    <location>
        <begin position="145"/>
        <end position="159"/>
    </location>
</feature>
<reference evidence="4" key="1">
    <citation type="submission" date="2021-03" db="EMBL/GenBank/DDBJ databases">
        <authorList>
            <person name="Bekaert M."/>
        </authorList>
    </citation>
    <scope>NUCLEOTIDE SEQUENCE</scope>
</reference>
<evidence type="ECO:0000256" key="1">
    <source>
        <dbReference type="SAM" id="MobiDB-lite"/>
    </source>
</evidence>
<dbReference type="EMBL" id="CAJPWZ010003251">
    <property type="protein sequence ID" value="CAG2254734.1"/>
    <property type="molecule type" value="Genomic_DNA"/>
</dbReference>
<keyword evidence="3" id="KW-0732">Signal</keyword>
<feature type="transmembrane region" description="Helical" evidence="2">
    <location>
        <begin position="77"/>
        <end position="100"/>
    </location>
</feature>
<keyword evidence="2" id="KW-0812">Transmembrane</keyword>
<feature type="compositionally biased region" description="Polar residues" evidence="1">
    <location>
        <begin position="174"/>
        <end position="202"/>
    </location>
</feature>
<feature type="compositionally biased region" description="Polar residues" evidence="1">
    <location>
        <begin position="341"/>
        <end position="356"/>
    </location>
</feature>
<name>A0A8S3VLY6_MYTED</name>
<evidence type="ECO:0000313" key="4">
    <source>
        <dbReference type="EMBL" id="CAG2254734.1"/>
    </source>
</evidence>
<accession>A0A8S3VLY6</accession>
<dbReference type="Proteomes" id="UP000683360">
    <property type="component" value="Unassembled WGS sequence"/>
</dbReference>
<feature type="compositionally biased region" description="Basic and acidic residues" evidence="1">
    <location>
        <begin position="227"/>
        <end position="286"/>
    </location>
</feature>
<feature type="region of interest" description="Disordered" evidence="1">
    <location>
        <begin position="145"/>
        <end position="356"/>
    </location>
</feature>
<comment type="caution">
    <text evidence="4">The sequence shown here is derived from an EMBL/GenBank/DDBJ whole genome shotgun (WGS) entry which is preliminary data.</text>
</comment>
<keyword evidence="2" id="KW-0472">Membrane</keyword>